<evidence type="ECO:0000313" key="7">
    <source>
        <dbReference type="Proteomes" id="UP000654075"/>
    </source>
</evidence>
<evidence type="ECO:0000313" key="6">
    <source>
        <dbReference type="EMBL" id="CAE8632454.1"/>
    </source>
</evidence>
<keyword evidence="2 4" id="KW-0812">Transmembrane</keyword>
<evidence type="ECO:0000256" key="3">
    <source>
        <dbReference type="ARBA" id="ARBA00023136"/>
    </source>
</evidence>
<organism evidence="6 7">
    <name type="scientific">Polarella glacialis</name>
    <name type="common">Dinoflagellate</name>
    <dbReference type="NCBI Taxonomy" id="89957"/>
    <lineage>
        <taxon>Eukaryota</taxon>
        <taxon>Sar</taxon>
        <taxon>Alveolata</taxon>
        <taxon>Dinophyceae</taxon>
        <taxon>Suessiales</taxon>
        <taxon>Suessiaceae</taxon>
        <taxon>Polarella</taxon>
    </lineage>
</organism>
<evidence type="ECO:0000256" key="1">
    <source>
        <dbReference type="ARBA" id="ARBA00004141"/>
    </source>
</evidence>
<dbReference type="PROSITE" id="PS50920">
    <property type="entry name" value="SOLCAR"/>
    <property type="match status" value="1"/>
</dbReference>
<evidence type="ECO:0000256" key="2">
    <source>
        <dbReference type="ARBA" id="ARBA00022692"/>
    </source>
</evidence>
<reference evidence="6" key="1">
    <citation type="submission" date="2021-02" db="EMBL/GenBank/DDBJ databases">
        <authorList>
            <person name="Dougan E. K."/>
            <person name="Rhodes N."/>
            <person name="Thang M."/>
            <person name="Chan C."/>
        </authorList>
    </citation>
    <scope>NUCLEOTIDE SEQUENCE</scope>
</reference>
<accession>A0A813H4A9</accession>
<dbReference type="EMBL" id="CAJNNV010030407">
    <property type="protein sequence ID" value="CAE8632454.1"/>
    <property type="molecule type" value="Genomic_DNA"/>
</dbReference>
<comment type="similarity">
    <text evidence="5">Belongs to the mitochondrial carrier (TC 2.A.29) family.</text>
</comment>
<name>A0A813H4A9_POLGL</name>
<dbReference type="Gene3D" id="1.50.40.10">
    <property type="entry name" value="Mitochondrial carrier domain"/>
    <property type="match status" value="1"/>
</dbReference>
<dbReference type="SUPFAM" id="SSF103506">
    <property type="entry name" value="Mitochondrial carrier"/>
    <property type="match status" value="1"/>
</dbReference>
<dbReference type="OrthoDB" id="756301at2759"/>
<comment type="caution">
    <text evidence="6">The sequence shown here is derived from an EMBL/GenBank/DDBJ whole genome shotgun (WGS) entry which is preliminary data.</text>
</comment>
<sequence>MHLRSAFGTANCQLGVVGSAKAVLRKEGLAVLYLGMQPSLLREIPYGGLRMGMYEPVREQLAAAFARQTNNKQTNNIATNKQHATKNTYLQQTNKIANNNKPTTKQPSNSNVVFCV</sequence>
<dbReference type="Pfam" id="PF00153">
    <property type="entry name" value="Mito_carr"/>
    <property type="match status" value="1"/>
</dbReference>
<dbReference type="InterPro" id="IPR018108">
    <property type="entry name" value="MCP_transmembrane"/>
</dbReference>
<keyword evidence="3 4" id="KW-0472">Membrane</keyword>
<dbReference type="Proteomes" id="UP000654075">
    <property type="component" value="Unassembled WGS sequence"/>
</dbReference>
<keyword evidence="7" id="KW-1185">Reference proteome</keyword>
<proteinExistence type="inferred from homology"/>
<comment type="subcellular location">
    <subcellularLocation>
        <location evidence="1">Membrane</location>
        <topology evidence="1">Multi-pass membrane protein</topology>
    </subcellularLocation>
</comment>
<dbReference type="InterPro" id="IPR023395">
    <property type="entry name" value="MCP_dom_sf"/>
</dbReference>
<gene>
    <name evidence="6" type="ORF">PGLA1383_LOCUS48407</name>
</gene>
<evidence type="ECO:0000256" key="5">
    <source>
        <dbReference type="RuleBase" id="RU000488"/>
    </source>
</evidence>
<feature type="repeat" description="Solcar" evidence="4">
    <location>
        <begin position="1"/>
        <end position="60"/>
    </location>
</feature>
<evidence type="ECO:0000256" key="4">
    <source>
        <dbReference type="PROSITE-ProRule" id="PRU00282"/>
    </source>
</evidence>
<keyword evidence="5" id="KW-0813">Transport</keyword>
<dbReference type="GO" id="GO:0016020">
    <property type="term" value="C:membrane"/>
    <property type="evidence" value="ECO:0007669"/>
    <property type="project" value="UniProtKB-SubCell"/>
</dbReference>
<dbReference type="AlphaFoldDB" id="A0A813H4A9"/>
<protein>
    <submittedName>
        <fullName evidence="6">Uncharacterized protein</fullName>
    </submittedName>
</protein>